<dbReference type="InterPro" id="IPR021778">
    <property type="entry name" value="Se/S_carrier-like"/>
</dbReference>
<name>A0A1M5QG80_9FIRM</name>
<dbReference type="RefSeq" id="WP_072724105.1">
    <property type="nucleotide sequence ID" value="NZ_FQXH01000008.1"/>
</dbReference>
<reference evidence="3" key="1">
    <citation type="submission" date="2016-11" db="EMBL/GenBank/DDBJ databases">
        <authorList>
            <person name="Varghese N."/>
            <person name="Submissions S."/>
        </authorList>
    </citation>
    <scope>NUCLEOTIDE SEQUENCE [LARGE SCALE GENOMIC DNA]</scope>
    <source>
        <strain evidence="3">DSM 15285</strain>
    </source>
</reference>
<feature type="domain" description="Putative Se/S carrier protein-like" evidence="1">
    <location>
        <begin position="3"/>
        <end position="71"/>
    </location>
</feature>
<dbReference type="STRING" id="1123350.SAMN02744040_00914"/>
<dbReference type="EMBL" id="FQXH01000008">
    <property type="protein sequence ID" value="SHH12860.1"/>
    <property type="molecule type" value="Genomic_DNA"/>
</dbReference>
<proteinExistence type="predicted"/>
<protein>
    <recommendedName>
        <fullName evidence="1">Putative Se/S carrier protein-like domain-containing protein</fullName>
    </recommendedName>
</protein>
<dbReference type="Proteomes" id="UP000242520">
    <property type="component" value="Unassembled WGS sequence"/>
</dbReference>
<dbReference type="AlphaFoldDB" id="A0A1M5QG80"/>
<organism evidence="2 3">
    <name type="scientific">Tepidibacter thalassicus DSM 15285</name>
    <dbReference type="NCBI Taxonomy" id="1123350"/>
    <lineage>
        <taxon>Bacteria</taxon>
        <taxon>Bacillati</taxon>
        <taxon>Bacillota</taxon>
        <taxon>Clostridia</taxon>
        <taxon>Peptostreptococcales</taxon>
        <taxon>Peptostreptococcaceae</taxon>
        <taxon>Tepidibacter</taxon>
    </lineage>
</organism>
<evidence type="ECO:0000313" key="2">
    <source>
        <dbReference type="EMBL" id="SHH12860.1"/>
    </source>
</evidence>
<gene>
    <name evidence="2" type="ORF">SAMN02744040_00914</name>
</gene>
<dbReference type="OrthoDB" id="362866at2"/>
<evidence type="ECO:0000259" key="1">
    <source>
        <dbReference type="Pfam" id="PF11823"/>
    </source>
</evidence>
<keyword evidence="3" id="KW-1185">Reference proteome</keyword>
<dbReference type="Pfam" id="PF11823">
    <property type="entry name" value="Se_S_carrier"/>
    <property type="match status" value="1"/>
</dbReference>
<evidence type="ECO:0000313" key="3">
    <source>
        <dbReference type="Proteomes" id="UP000242520"/>
    </source>
</evidence>
<sequence>MIRYYVLFASHNDGLCFEKVLKDNSLKYTIVPTPRILSKCCGISIMLKEEVLEKVKYLINNNKLKNEGLYRVNKETKEYERVC</sequence>
<accession>A0A1M5QG80</accession>